<dbReference type="Gene3D" id="3.40.220.10">
    <property type="entry name" value="Leucine Aminopeptidase, subunit E, domain 1"/>
    <property type="match status" value="1"/>
</dbReference>
<dbReference type="Pfam" id="PF01661">
    <property type="entry name" value="Macro"/>
    <property type="match status" value="1"/>
</dbReference>
<sequence length="664" mass="73911">MASVQALIEQMSQTDIRRSIVVSNIPPETREATLTIHFQRRKYGGGDVLSINILQDSRHDGATAIVTFEAAETVETVLTEEHQFQGRPLKICRCAEKQATYKDDVFSQVTANLNPLVLDAKSQEIETILDRLKTEAGVSFEGEGRNFAITGSLKQINFCYQLLLSLLAEEQEISDKLKSCTFEDVDELAGQRVMGEAFLAGEKKDALESIGTIVARPMEERPSIKVQYLGNVRQEGTERIMYPPMADKETFQAKSLAISFIRQRYSTTLQNIQETCHVEFNEKGSDTEVTLKPKSDCDPYLYKDAFQDFSKLLQSASQGMVTWELNSKCVKKEEILSLIRHLLTNLPVILDQCKENGAMVVYGDAASVEQVKLHLKEAINEPNDDELSSALAAAQFMDPVESSSLSIEMFSHRTKDGINISLRYGDITSEDVDAIVNPANDFLVHGLGLAKSIVRKGGYEIINESIKLMAERSNKPLEVGEAVYTGAGDLPCKFVIHAVGPEWHKQSEKRTLMLLDKTCFESLHLASALQLSSVALPAISSGVFGVPINVCAIAILNAIQSFLAYLNKLNEQNKEEGAKTKEQKGNNQKKKIDKKHDSMKQPESQAKSDVGQTFKSEKQKPRLSDIRVVLIDADAMDFFLKEFTARFHSDQTKFVCSVEDDQVA</sequence>
<dbReference type="InterPro" id="IPR000504">
    <property type="entry name" value="RRM_dom"/>
</dbReference>
<comment type="caution">
    <text evidence="5">The sequence shown here is derived from an EMBL/GenBank/DDBJ whole genome shotgun (WGS) entry which is preliminary data.</text>
</comment>
<dbReference type="InterPro" id="IPR002589">
    <property type="entry name" value="Macro_dom"/>
</dbReference>
<feature type="domain" description="RRM" evidence="3">
    <location>
        <begin position="18"/>
        <end position="96"/>
    </location>
</feature>
<evidence type="ECO:0000256" key="1">
    <source>
        <dbReference type="PROSITE-ProRule" id="PRU00176"/>
    </source>
</evidence>
<evidence type="ECO:0000259" key="4">
    <source>
        <dbReference type="PROSITE" id="PS51154"/>
    </source>
</evidence>
<evidence type="ECO:0000256" key="2">
    <source>
        <dbReference type="SAM" id="MobiDB-lite"/>
    </source>
</evidence>
<protein>
    <submittedName>
        <fullName evidence="5">Uncharacterized protein</fullName>
    </submittedName>
</protein>
<dbReference type="InterPro" id="IPR043472">
    <property type="entry name" value="Macro_dom-like"/>
</dbReference>
<dbReference type="InterPro" id="IPR012677">
    <property type="entry name" value="Nucleotide-bd_a/b_plait_sf"/>
</dbReference>
<dbReference type="GO" id="GO:0003723">
    <property type="term" value="F:RNA binding"/>
    <property type="evidence" value="ECO:0007669"/>
    <property type="project" value="UniProtKB-UniRule"/>
</dbReference>
<dbReference type="AlphaFoldDB" id="A0AAD9UY65"/>
<dbReference type="PANTHER" id="PTHR11106">
    <property type="entry name" value="GANGLIOSIDE INDUCED DIFFERENTIATION ASSOCIATED PROTEIN 2-RELATED"/>
    <property type="match status" value="1"/>
</dbReference>
<dbReference type="Proteomes" id="UP001249851">
    <property type="component" value="Unassembled WGS sequence"/>
</dbReference>
<dbReference type="SUPFAM" id="SSF54928">
    <property type="entry name" value="RNA-binding domain, RBD"/>
    <property type="match status" value="1"/>
</dbReference>
<evidence type="ECO:0000259" key="3">
    <source>
        <dbReference type="PROSITE" id="PS50102"/>
    </source>
</evidence>
<dbReference type="SMART" id="SM00506">
    <property type="entry name" value="A1pp"/>
    <property type="match status" value="1"/>
</dbReference>
<feature type="compositionally biased region" description="Polar residues" evidence="2">
    <location>
        <begin position="602"/>
        <end position="614"/>
    </location>
</feature>
<accession>A0AAD9UY65</accession>
<dbReference type="SUPFAM" id="SSF52949">
    <property type="entry name" value="Macro domain-like"/>
    <property type="match status" value="1"/>
</dbReference>
<dbReference type="Pfam" id="PF23085">
    <property type="entry name" value="RRM_PARP14_3"/>
    <property type="match status" value="1"/>
</dbReference>
<evidence type="ECO:0000313" key="5">
    <source>
        <dbReference type="EMBL" id="KAK2554344.1"/>
    </source>
</evidence>
<dbReference type="PROSITE" id="PS51154">
    <property type="entry name" value="MACRO"/>
    <property type="match status" value="1"/>
</dbReference>
<proteinExistence type="predicted"/>
<feature type="domain" description="Macro" evidence="4">
    <location>
        <begin position="407"/>
        <end position="647"/>
    </location>
</feature>
<reference evidence="5" key="2">
    <citation type="journal article" date="2023" name="Science">
        <title>Genomic signatures of disease resistance in endangered staghorn corals.</title>
        <authorList>
            <person name="Vollmer S.V."/>
            <person name="Selwyn J.D."/>
            <person name="Despard B.A."/>
            <person name="Roesel C.L."/>
        </authorList>
    </citation>
    <scope>NUCLEOTIDE SEQUENCE</scope>
    <source>
        <strain evidence="5">K2</strain>
    </source>
</reference>
<evidence type="ECO:0000313" key="6">
    <source>
        <dbReference type="Proteomes" id="UP001249851"/>
    </source>
</evidence>
<dbReference type="PROSITE" id="PS50102">
    <property type="entry name" value="RRM"/>
    <property type="match status" value="1"/>
</dbReference>
<reference evidence="5" key="1">
    <citation type="journal article" date="2023" name="G3 (Bethesda)">
        <title>Whole genome assembly and annotation of the endangered Caribbean coral Acropora cervicornis.</title>
        <authorList>
            <person name="Selwyn J.D."/>
            <person name="Vollmer S.V."/>
        </authorList>
    </citation>
    <scope>NUCLEOTIDE SEQUENCE</scope>
    <source>
        <strain evidence="5">K2</strain>
    </source>
</reference>
<dbReference type="PANTHER" id="PTHR11106:SF111">
    <property type="entry name" value="MACRO DOMAIN-CONTAINING PROTEIN"/>
    <property type="match status" value="1"/>
</dbReference>
<dbReference type="CDD" id="cd02907">
    <property type="entry name" value="Macro_Af1521_BAL-like"/>
    <property type="match status" value="1"/>
</dbReference>
<organism evidence="5 6">
    <name type="scientific">Acropora cervicornis</name>
    <name type="common">Staghorn coral</name>
    <dbReference type="NCBI Taxonomy" id="6130"/>
    <lineage>
        <taxon>Eukaryota</taxon>
        <taxon>Metazoa</taxon>
        <taxon>Cnidaria</taxon>
        <taxon>Anthozoa</taxon>
        <taxon>Hexacorallia</taxon>
        <taxon>Scleractinia</taxon>
        <taxon>Astrocoeniina</taxon>
        <taxon>Acroporidae</taxon>
        <taxon>Acropora</taxon>
    </lineage>
</organism>
<keyword evidence="6" id="KW-1185">Reference proteome</keyword>
<dbReference type="InterPro" id="IPR035979">
    <property type="entry name" value="RBD_domain_sf"/>
</dbReference>
<gene>
    <name evidence="5" type="ORF">P5673_024040</name>
</gene>
<dbReference type="Gene3D" id="3.30.70.330">
    <property type="match status" value="1"/>
</dbReference>
<keyword evidence="1" id="KW-0694">RNA-binding</keyword>
<name>A0AAD9UY65_ACRCE</name>
<dbReference type="EMBL" id="JARQWQ010000070">
    <property type="protein sequence ID" value="KAK2554344.1"/>
    <property type="molecule type" value="Genomic_DNA"/>
</dbReference>
<feature type="region of interest" description="Disordered" evidence="2">
    <location>
        <begin position="576"/>
        <end position="618"/>
    </location>
</feature>